<gene>
    <name evidence="2" type="ORF">KC19_2G124900</name>
</gene>
<evidence type="ECO:0000313" key="2">
    <source>
        <dbReference type="EMBL" id="KAG0586885.1"/>
    </source>
</evidence>
<keyword evidence="3" id="KW-1185">Reference proteome</keyword>
<protein>
    <submittedName>
        <fullName evidence="2">Uncharacterized protein</fullName>
    </submittedName>
</protein>
<accession>A0A8T0IUV1</accession>
<evidence type="ECO:0000256" key="1">
    <source>
        <dbReference type="SAM" id="MobiDB-lite"/>
    </source>
</evidence>
<evidence type="ECO:0000313" key="3">
    <source>
        <dbReference type="Proteomes" id="UP000822688"/>
    </source>
</evidence>
<reference evidence="2" key="1">
    <citation type="submission" date="2020-06" db="EMBL/GenBank/DDBJ databases">
        <title>WGS assembly of Ceratodon purpureus strain R40.</title>
        <authorList>
            <person name="Carey S.B."/>
            <person name="Jenkins J."/>
            <person name="Shu S."/>
            <person name="Lovell J.T."/>
            <person name="Sreedasyam A."/>
            <person name="Maumus F."/>
            <person name="Tiley G.P."/>
            <person name="Fernandez-Pozo N."/>
            <person name="Barry K."/>
            <person name="Chen C."/>
            <person name="Wang M."/>
            <person name="Lipzen A."/>
            <person name="Daum C."/>
            <person name="Saski C.A."/>
            <person name="Payton A.C."/>
            <person name="Mcbreen J.C."/>
            <person name="Conrad R.E."/>
            <person name="Kollar L.M."/>
            <person name="Olsson S."/>
            <person name="Huttunen S."/>
            <person name="Landis J.B."/>
            <person name="Wickett N.J."/>
            <person name="Johnson M.G."/>
            <person name="Rensing S.A."/>
            <person name="Grimwood J."/>
            <person name="Schmutz J."/>
            <person name="Mcdaniel S.F."/>
        </authorList>
    </citation>
    <scope>NUCLEOTIDE SEQUENCE</scope>
    <source>
        <strain evidence="2">R40</strain>
    </source>
</reference>
<name>A0A8T0IUV1_CERPU</name>
<feature type="compositionally biased region" description="Basic and acidic residues" evidence="1">
    <location>
        <begin position="19"/>
        <end position="28"/>
    </location>
</feature>
<dbReference type="Proteomes" id="UP000822688">
    <property type="component" value="Chromosome 2"/>
</dbReference>
<proteinExistence type="predicted"/>
<dbReference type="EMBL" id="CM026422">
    <property type="protein sequence ID" value="KAG0586885.1"/>
    <property type="molecule type" value="Genomic_DNA"/>
</dbReference>
<dbReference type="AlphaFoldDB" id="A0A8T0IUV1"/>
<organism evidence="2 3">
    <name type="scientific">Ceratodon purpureus</name>
    <name type="common">Fire moss</name>
    <name type="synonym">Dicranum purpureum</name>
    <dbReference type="NCBI Taxonomy" id="3225"/>
    <lineage>
        <taxon>Eukaryota</taxon>
        <taxon>Viridiplantae</taxon>
        <taxon>Streptophyta</taxon>
        <taxon>Embryophyta</taxon>
        <taxon>Bryophyta</taxon>
        <taxon>Bryophytina</taxon>
        <taxon>Bryopsida</taxon>
        <taxon>Dicranidae</taxon>
        <taxon>Pseudoditrichales</taxon>
        <taxon>Ditrichaceae</taxon>
        <taxon>Ceratodon</taxon>
    </lineage>
</organism>
<comment type="caution">
    <text evidence="2">The sequence shown here is derived from an EMBL/GenBank/DDBJ whole genome shotgun (WGS) entry which is preliminary data.</text>
</comment>
<feature type="region of interest" description="Disordered" evidence="1">
    <location>
        <begin position="1"/>
        <end position="28"/>
    </location>
</feature>
<sequence>MRGSRIMASEPAAPNPRPPMERSELSRRCSDGGGVGMVVLSACQRWRAASGFCLLLRFLHSKCFLHFHWNNIKHTNTPGFMCWFWESLTLIPSLIHYLRFCRSMSYRINYFCR</sequence>